<sequence length="136" mass="15335">MGRVMALDLGEKRIGVAISDSTLTIARPLRILTRTSRKALIEALLRLIAEYEVERIVVGFPRSLSGEEGPQARWVRREAEALARSLPVPIVLWDERLSTVAAETYRAMRGQRRREPIDAEAAAVILQDYLEAQRAR</sequence>
<keyword evidence="1 5" id="KW-0963">Cytoplasm</keyword>
<evidence type="ECO:0000256" key="1">
    <source>
        <dbReference type="ARBA" id="ARBA00022490"/>
    </source>
</evidence>
<evidence type="ECO:0000259" key="6">
    <source>
        <dbReference type="SMART" id="SM00732"/>
    </source>
</evidence>
<dbReference type="Gene3D" id="3.30.420.140">
    <property type="entry name" value="YqgF/RNase H-like domain"/>
    <property type="match status" value="1"/>
</dbReference>
<dbReference type="CDD" id="cd16964">
    <property type="entry name" value="YqgF"/>
    <property type="match status" value="1"/>
</dbReference>
<dbReference type="InterPro" id="IPR037027">
    <property type="entry name" value="YqgF/RNaseH-like_dom_sf"/>
</dbReference>
<dbReference type="NCBIfam" id="TIGR00250">
    <property type="entry name" value="RNAse_H_YqgF"/>
    <property type="match status" value="1"/>
</dbReference>
<dbReference type="GO" id="GO:0004518">
    <property type="term" value="F:nuclease activity"/>
    <property type="evidence" value="ECO:0007669"/>
    <property type="project" value="UniProtKB-KW"/>
</dbReference>
<dbReference type="InterPro" id="IPR012337">
    <property type="entry name" value="RNaseH-like_sf"/>
</dbReference>
<dbReference type="AlphaFoldDB" id="A0A2H5Y3W5"/>
<dbReference type="GO" id="GO:0005829">
    <property type="term" value="C:cytosol"/>
    <property type="evidence" value="ECO:0007669"/>
    <property type="project" value="TreeGrafter"/>
</dbReference>
<dbReference type="PANTHER" id="PTHR33317:SF4">
    <property type="entry name" value="POLYNUCLEOTIDYL TRANSFERASE, RIBONUCLEASE H-LIKE SUPERFAMILY PROTEIN"/>
    <property type="match status" value="1"/>
</dbReference>
<dbReference type="Proteomes" id="UP000236642">
    <property type="component" value="Unassembled WGS sequence"/>
</dbReference>
<gene>
    <name evidence="7" type="primary">yrrK</name>
    <name evidence="7" type="ORF">HRbin22_00369</name>
</gene>
<dbReference type="HAMAP" id="MF_00651">
    <property type="entry name" value="Nuclease_YqgF"/>
    <property type="match status" value="1"/>
</dbReference>
<proteinExistence type="inferred from homology"/>
<name>A0A2H5Y3W5_9CHLR</name>
<dbReference type="InterPro" id="IPR005227">
    <property type="entry name" value="YqgF"/>
</dbReference>
<keyword evidence="3 5" id="KW-0540">Nuclease</keyword>
<keyword evidence="2 5" id="KW-0690">Ribosome biogenesis</keyword>
<dbReference type="PANTHER" id="PTHR33317">
    <property type="entry name" value="POLYNUCLEOTIDYL TRANSFERASE, RIBONUCLEASE H-LIKE SUPERFAMILY PROTEIN"/>
    <property type="match status" value="1"/>
</dbReference>
<dbReference type="Pfam" id="PF03652">
    <property type="entry name" value="RuvX"/>
    <property type="match status" value="1"/>
</dbReference>
<dbReference type="GO" id="GO:0000967">
    <property type="term" value="P:rRNA 5'-end processing"/>
    <property type="evidence" value="ECO:0007669"/>
    <property type="project" value="UniProtKB-UniRule"/>
</dbReference>
<organism evidence="7 8">
    <name type="scientific">Candidatus Thermoflexus japonica</name>
    <dbReference type="NCBI Taxonomy" id="2035417"/>
    <lineage>
        <taxon>Bacteria</taxon>
        <taxon>Bacillati</taxon>
        <taxon>Chloroflexota</taxon>
        <taxon>Thermoflexia</taxon>
        <taxon>Thermoflexales</taxon>
        <taxon>Thermoflexaceae</taxon>
        <taxon>Thermoflexus</taxon>
    </lineage>
</organism>
<evidence type="ECO:0000256" key="4">
    <source>
        <dbReference type="ARBA" id="ARBA00022801"/>
    </source>
</evidence>
<comment type="similarity">
    <text evidence="5">Belongs to the YqgF HJR family.</text>
</comment>
<evidence type="ECO:0000256" key="3">
    <source>
        <dbReference type="ARBA" id="ARBA00022722"/>
    </source>
</evidence>
<evidence type="ECO:0000256" key="5">
    <source>
        <dbReference type="HAMAP-Rule" id="MF_00651"/>
    </source>
</evidence>
<dbReference type="SMART" id="SM00732">
    <property type="entry name" value="YqgFc"/>
    <property type="match status" value="1"/>
</dbReference>
<dbReference type="EMBL" id="BEHY01000004">
    <property type="protein sequence ID" value="GBD08136.1"/>
    <property type="molecule type" value="Genomic_DNA"/>
</dbReference>
<comment type="subcellular location">
    <subcellularLocation>
        <location evidence="5">Cytoplasm</location>
    </subcellularLocation>
</comment>
<feature type="domain" description="YqgF/RNase H-like" evidence="6">
    <location>
        <begin position="2"/>
        <end position="102"/>
    </location>
</feature>
<comment type="caution">
    <text evidence="7">The sequence shown here is derived from an EMBL/GenBank/DDBJ whole genome shotgun (WGS) entry which is preliminary data.</text>
</comment>
<dbReference type="EC" id="3.1.-.-" evidence="5"/>
<protein>
    <recommendedName>
        <fullName evidence="5">Putative pre-16S rRNA nuclease</fullName>
        <ecNumber evidence="5">3.1.-.-</ecNumber>
    </recommendedName>
</protein>
<dbReference type="SUPFAM" id="SSF53098">
    <property type="entry name" value="Ribonuclease H-like"/>
    <property type="match status" value="1"/>
</dbReference>
<dbReference type="InterPro" id="IPR006641">
    <property type="entry name" value="YqgF/RNaseH-like_dom"/>
</dbReference>
<evidence type="ECO:0000313" key="7">
    <source>
        <dbReference type="EMBL" id="GBD08136.1"/>
    </source>
</evidence>
<keyword evidence="4 5" id="KW-0378">Hydrolase</keyword>
<accession>A0A2H5Y3W5</accession>
<dbReference type="GO" id="GO:0016788">
    <property type="term" value="F:hydrolase activity, acting on ester bonds"/>
    <property type="evidence" value="ECO:0007669"/>
    <property type="project" value="UniProtKB-UniRule"/>
</dbReference>
<evidence type="ECO:0000256" key="2">
    <source>
        <dbReference type="ARBA" id="ARBA00022517"/>
    </source>
</evidence>
<comment type="function">
    <text evidence="5">Could be a nuclease involved in processing of the 5'-end of pre-16S rRNA.</text>
</comment>
<reference evidence="8" key="1">
    <citation type="submission" date="2017-09" db="EMBL/GenBank/DDBJ databases">
        <title>Metaegenomics of thermophilic ammonia-oxidizing enrichment culture.</title>
        <authorList>
            <person name="Kato S."/>
            <person name="Suzuki K."/>
        </authorList>
    </citation>
    <scope>NUCLEOTIDE SEQUENCE [LARGE SCALE GENOMIC DNA]</scope>
</reference>
<evidence type="ECO:0000313" key="8">
    <source>
        <dbReference type="Proteomes" id="UP000236642"/>
    </source>
</evidence>